<organism evidence="4 5">
    <name type="scientific">Setaria viridis</name>
    <name type="common">Green bristlegrass</name>
    <name type="synonym">Setaria italica subsp. viridis</name>
    <dbReference type="NCBI Taxonomy" id="4556"/>
    <lineage>
        <taxon>Eukaryota</taxon>
        <taxon>Viridiplantae</taxon>
        <taxon>Streptophyta</taxon>
        <taxon>Embryophyta</taxon>
        <taxon>Tracheophyta</taxon>
        <taxon>Spermatophyta</taxon>
        <taxon>Magnoliopsida</taxon>
        <taxon>Liliopsida</taxon>
        <taxon>Poales</taxon>
        <taxon>Poaceae</taxon>
        <taxon>PACMAD clade</taxon>
        <taxon>Panicoideae</taxon>
        <taxon>Panicodae</taxon>
        <taxon>Paniceae</taxon>
        <taxon>Cenchrinae</taxon>
        <taxon>Setaria</taxon>
    </lineage>
</organism>
<dbReference type="InterPro" id="IPR011032">
    <property type="entry name" value="GroES-like_sf"/>
</dbReference>
<name>A0A4U6V3T1_SETVI</name>
<feature type="domain" description="Enoyl reductase (ER)" evidence="3">
    <location>
        <begin position="16"/>
        <end position="346"/>
    </location>
</feature>
<dbReference type="InterPro" id="IPR041694">
    <property type="entry name" value="ADH_N_2"/>
</dbReference>
<dbReference type="Gramene" id="TKW22524">
    <property type="protein sequence ID" value="TKW22524"/>
    <property type="gene ID" value="SEVIR_4G234100v2"/>
</dbReference>
<dbReference type="PANTHER" id="PTHR43205:SF12">
    <property type="entry name" value="OS06G0602900 PROTEIN"/>
    <property type="match status" value="1"/>
</dbReference>
<dbReference type="FunFam" id="3.40.50.720:FF:000121">
    <property type="entry name" value="Prostaglandin reductase 2"/>
    <property type="match status" value="1"/>
</dbReference>
<protein>
    <recommendedName>
        <fullName evidence="3">Enoyl reductase (ER) domain-containing protein</fullName>
    </recommendedName>
</protein>
<dbReference type="Pfam" id="PF00107">
    <property type="entry name" value="ADH_zinc_N"/>
    <property type="match status" value="1"/>
</dbReference>
<dbReference type="PANTHER" id="PTHR43205">
    <property type="entry name" value="PROSTAGLANDIN REDUCTASE"/>
    <property type="match status" value="1"/>
</dbReference>
<dbReference type="GO" id="GO:0016628">
    <property type="term" value="F:oxidoreductase activity, acting on the CH-CH group of donors, NAD or NADP as acceptor"/>
    <property type="evidence" value="ECO:0007669"/>
    <property type="project" value="InterPro"/>
</dbReference>
<evidence type="ECO:0000313" key="5">
    <source>
        <dbReference type="Proteomes" id="UP000298652"/>
    </source>
</evidence>
<keyword evidence="5" id="KW-1185">Reference proteome</keyword>
<dbReference type="AlphaFoldDB" id="A0A4U6V3T1"/>
<dbReference type="Gene3D" id="3.90.180.10">
    <property type="entry name" value="Medium-chain alcohol dehydrogenases, catalytic domain"/>
    <property type="match status" value="1"/>
</dbReference>
<keyword evidence="2" id="KW-0560">Oxidoreductase</keyword>
<gene>
    <name evidence="4" type="ORF">SEVIR_4G234100v2</name>
</gene>
<evidence type="ECO:0000256" key="1">
    <source>
        <dbReference type="ARBA" id="ARBA00011738"/>
    </source>
</evidence>
<dbReference type="Proteomes" id="UP000298652">
    <property type="component" value="Chromosome 4"/>
</dbReference>
<reference evidence="4" key="1">
    <citation type="submission" date="2019-03" db="EMBL/GenBank/DDBJ databases">
        <title>WGS assembly of Setaria viridis.</title>
        <authorList>
            <person name="Huang P."/>
            <person name="Jenkins J."/>
            <person name="Grimwood J."/>
            <person name="Barry K."/>
            <person name="Healey A."/>
            <person name="Mamidi S."/>
            <person name="Sreedasyam A."/>
            <person name="Shu S."/>
            <person name="Feldman M."/>
            <person name="Wu J."/>
            <person name="Yu Y."/>
            <person name="Chen C."/>
            <person name="Johnson J."/>
            <person name="Rokhsar D."/>
            <person name="Baxter I."/>
            <person name="Schmutz J."/>
            <person name="Brutnell T."/>
            <person name="Kellogg E."/>
        </authorList>
    </citation>
    <scope>NUCLEOTIDE SEQUENCE [LARGE SCALE GENOMIC DNA]</scope>
</reference>
<evidence type="ECO:0000313" key="4">
    <source>
        <dbReference type="EMBL" id="TKW22524.1"/>
    </source>
</evidence>
<dbReference type="InterPro" id="IPR045010">
    <property type="entry name" value="MDR_fam"/>
</dbReference>
<sequence length="349" mass="37344">MEVRNRYVAIRRHIEGAPTEVDFEVREETARWSPDSGEVLVRNLYLSIDPYQLNRMKRSSASHLAVDGILPGQRIAAYAAGEVVASASPEYAAGDVVAGVLGWEDYTLFTPSPAVLMSKVDASASASAAAGGFPLSHHISALGTSGMTAYGGLFEVCRPAKGDKVFVSAASGSVGSLVGQFAKLAGCYVVGCAGTKAKVDLLKDKLGFDDAFNYKEEPDLNAALKRYFPDGIDIYFENVGGEMLEAALANMNTHGRVAVSGVISEYTGAGRRAAPDLMEVIYKRITIRGFLAWDFLPRFAEFNAVIGEWIREGKVQVVEDVSDGLESVPSAFAALFQGQNVGKKLVKLA</sequence>
<proteinExistence type="predicted"/>
<accession>A0A4U6V3T1</accession>
<dbReference type="OMA" id="YPIKNIH"/>
<dbReference type="EMBL" id="CM016555">
    <property type="protein sequence ID" value="TKW22524.1"/>
    <property type="molecule type" value="Genomic_DNA"/>
</dbReference>
<dbReference type="Gene3D" id="3.40.50.720">
    <property type="entry name" value="NAD(P)-binding Rossmann-like Domain"/>
    <property type="match status" value="1"/>
</dbReference>
<dbReference type="Pfam" id="PF16884">
    <property type="entry name" value="ADH_N_2"/>
    <property type="match status" value="1"/>
</dbReference>
<dbReference type="InterPro" id="IPR020843">
    <property type="entry name" value="ER"/>
</dbReference>
<dbReference type="SUPFAM" id="SSF51735">
    <property type="entry name" value="NAD(P)-binding Rossmann-fold domains"/>
    <property type="match status" value="1"/>
</dbReference>
<evidence type="ECO:0000259" key="3">
    <source>
        <dbReference type="SMART" id="SM00829"/>
    </source>
</evidence>
<dbReference type="SMART" id="SM00829">
    <property type="entry name" value="PKS_ER"/>
    <property type="match status" value="1"/>
</dbReference>
<evidence type="ECO:0000256" key="2">
    <source>
        <dbReference type="ARBA" id="ARBA00023002"/>
    </source>
</evidence>
<dbReference type="SUPFAM" id="SSF50129">
    <property type="entry name" value="GroES-like"/>
    <property type="match status" value="1"/>
</dbReference>
<dbReference type="InterPro" id="IPR036291">
    <property type="entry name" value="NAD(P)-bd_dom_sf"/>
</dbReference>
<dbReference type="InterPro" id="IPR013149">
    <property type="entry name" value="ADH-like_C"/>
</dbReference>
<comment type="subunit">
    <text evidence="1">Homodimer.</text>
</comment>